<protein>
    <recommendedName>
        <fullName evidence="1">AB hydrolase-1 domain-containing protein</fullName>
    </recommendedName>
</protein>
<gene>
    <name evidence="2" type="ORF">BP5796_12926</name>
</gene>
<evidence type="ECO:0000259" key="1">
    <source>
        <dbReference type="Pfam" id="PF12697"/>
    </source>
</evidence>
<sequence>MPYVALVALGAWTWAALVLLSTTGLEVLFFQSFTFQSSTTRPLLPAFVGQTPVTMTTEQPTILFVPGAWHYPAGFDAVREQLAALNYPTEAVAHPSIGGEPPNKDMTDDSLNLRNAIEKLADAGKKVVVVTHSYGGVVGSCAVEGLGFAQRKSAGKTGGVIQLVFLSAFALPKGASLLDALGGNPLPWMNFQGAYCHAENPAEIFYHDLTAADQQKWIAQLSHTASAVFSGKSTYEPWHHMPCMYIFCEEDKAIPLPVQQGIAGSMGDITTFTIAASHSPFLSTPAKLVEGIELAAKVGLEKSS</sequence>
<comment type="caution">
    <text evidence="2">The sequence shown here is derived from an EMBL/GenBank/DDBJ whole genome shotgun (WGS) entry which is preliminary data.</text>
</comment>
<feature type="domain" description="AB hydrolase-1" evidence="1">
    <location>
        <begin position="62"/>
        <end position="290"/>
    </location>
</feature>
<keyword evidence="3" id="KW-1185">Reference proteome</keyword>
<dbReference type="Pfam" id="PF12697">
    <property type="entry name" value="Abhydrolase_6"/>
    <property type="match status" value="1"/>
</dbReference>
<organism evidence="2 3">
    <name type="scientific">Coleophoma crateriformis</name>
    <dbReference type="NCBI Taxonomy" id="565419"/>
    <lineage>
        <taxon>Eukaryota</taxon>
        <taxon>Fungi</taxon>
        <taxon>Dikarya</taxon>
        <taxon>Ascomycota</taxon>
        <taxon>Pezizomycotina</taxon>
        <taxon>Leotiomycetes</taxon>
        <taxon>Helotiales</taxon>
        <taxon>Dermateaceae</taxon>
        <taxon>Coleophoma</taxon>
    </lineage>
</organism>
<dbReference type="SUPFAM" id="SSF53474">
    <property type="entry name" value="alpha/beta-Hydrolases"/>
    <property type="match status" value="1"/>
</dbReference>
<dbReference type="InterPro" id="IPR000073">
    <property type="entry name" value="AB_hydrolase_1"/>
</dbReference>
<dbReference type="EMBL" id="PDLN01000024">
    <property type="protein sequence ID" value="RDW56859.1"/>
    <property type="molecule type" value="Genomic_DNA"/>
</dbReference>
<dbReference type="InterPro" id="IPR052897">
    <property type="entry name" value="Sec-Metab_Biosynth_Hydrolase"/>
</dbReference>
<evidence type="ECO:0000313" key="2">
    <source>
        <dbReference type="EMBL" id="RDW56859.1"/>
    </source>
</evidence>
<reference evidence="2 3" key="1">
    <citation type="journal article" date="2018" name="IMA Fungus">
        <title>IMA Genome-F 9: Draft genome sequence of Annulohypoxylon stygium, Aspergillus mulundensis, Berkeleyomyces basicola (syn. Thielaviopsis basicola), Ceratocystis smalleyi, two Cercospora beticola strains, Coleophoma cylindrospora, Fusarium fracticaudum, Phialophora cf. hyalina, and Morchella septimelata.</title>
        <authorList>
            <person name="Wingfield B.D."/>
            <person name="Bills G.F."/>
            <person name="Dong Y."/>
            <person name="Huang W."/>
            <person name="Nel W.J."/>
            <person name="Swalarsk-Parry B.S."/>
            <person name="Vaghefi N."/>
            <person name="Wilken P.M."/>
            <person name="An Z."/>
            <person name="de Beer Z.W."/>
            <person name="De Vos L."/>
            <person name="Chen L."/>
            <person name="Duong T.A."/>
            <person name="Gao Y."/>
            <person name="Hammerbacher A."/>
            <person name="Kikkert J.R."/>
            <person name="Li Y."/>
            <person name="Li H."/>
            <person name="Li K."/>
            <person name="Li Q."/>
            <person name="Liu X."/>
            <person name="Ma X."/>
            <person name="Naidoo K."/>
            <person name="Pethybridge S.J."/>
            <person name="Sun J."/>
            <person name="Steenkamp E.T."/>
            <person name="van der Nest M.A."/>
            <person name="van Wyk S."/>
            <person name="Wingfield M.J."/>
            <person name="Xiong C."/>
            <person name="Yue Q."/>
            <person name="Zhang X."/>
        </authorList>
    </citation>
    <scope>NUCLEOTIDE SEQUENCE [LARGE SCALE GENOMIC DNA]</scope>
    <source>
        <strain evidence="2 3">BP5796</strain>
    </source>
</reference>
<dbReference type="PANTHER" id="PTHR37017:SF11">
    <property type="entry name" value="ESTERASE_LIPASE_THIOESTERASE DOMAIN-CONTAINING PROTEIN"/>
    <property type="match status" value="1"/>
</dbReference>
<accession>A0A3D8Q4W1</accession>
<dbReference type="AlphaFoldDB" id="A0A3D8Q4W1"/>
<proteinExistence type="predicted"/>
<dbReference type="Proteomes" id="UP000256328">
    <property type="component" value="Unassembled WGS sequence"/>
</dbReference>
<dbReference type="Gene3D" id="3.40.50.1820">
    <property type="entry name" value="alpha/beta hydrolase"/>
    <property type="match status" value="1"/>
</dbReference>
<name>A0A3D8Q4W1_9HELO</name>
<evidence type="ECO:0000313" key="3">
    <source>
        <dbReference type="Proteomes" id="UP000256328"/>
    </source>
</evidence>
<dbReference type="OrthoDB" id="408373at2759"/>
<dbReference type="PANTHER" id="PTHR37017">
    <property type="entry name" value="AB HYDROLASE-1 DOMAIN-CONTAINING PROTEIN-RELATED"/>
    <property type="match status" value="1"/>
</dbReference>
<dbReference type="InterPro" id="IPR029058">
    <property type="entry name" value="AB_hydrolase_fold"/>
</dbReference>